<dbReference type="GO" id="GO:0004130">
    <property type="term" value="F:cytochrome-c peroxidase activity"/>
    <property type="evidence" value="ECO:0007669"/>
    <property type="project" value="TreeGrafter"/>
</dbReference>
<dbReference type="SUPFAM" id="SSF46626">
    <property type="entry name" value="Cytochrome c"/>
    <property type="match status" value="1"/>
</dbReference>
<dbReference type="InterPro" id="IPR009056">
    <property type="entry name" value="Cyt_c-like_dom"/>
</dbReference>
<evidence type="ECO:0000313" key="8">
    <source>
        <dbReference type="EMBL" id="SDZ86367.1"/>
    </source>
</evidence>
<dbReference type="GO" id="GO:0046872">
    <property type="term" value="F:metal ion binding"/>
    <property type="evidence" value="ECO:0007669"/>
    <property type="project" value="UniProtKB-KW"/>
</dbReference>
<evidence type="ECO:0000256" key="5">
    <source>
        <dbReference type="SAM" id="MobiDB-lite"/>
    </source>
</evidence>
<proteinExistence type="predicted"/>
<dbReference type="STRING" id="592050.SAMN05421875_102267"/>
<feature type="region of interest" description="Disordered" evidence="5">
    <location>
        <begin position="338"/>
        <end position="360"/>
    </location>
</feature>
<evidence type="ECO:0000256" key="6">
    <source>
        <dbReference type="SAM" id="SignalP"/>
    </source>
</evidence>
<evidence type="ECO:0000256" key="3">
    <source>
        <dbReference type="ARBA" id="ARBA00023004"/>
    </source>
</evidence>
<dbReference type="EMBL" id="FNQJ01000002">
    <property type="protein sequence ID" value="SDZ86367.1"/>
    <property type="molecule type" value="Genomic_DNA"/>
</dbReference>
<evidence type="ECO:0000256" key="4">
    <source>
        <dbReference type="PROSITE-ProRule" id="PRU00433"/>
    </source>
</evidence>
<dbReference type="GeneID" id="34233914"/>
<dbReference type="AlphaFoldDB" id="A0A1H3WGU7"/>
<evidence type="ECO:0000256" key="2">
    <source>
        <dbReference type="ARBA" id="ARBA00022723"/>
    </source>
</evidence>
<keyword evidence="2 4" id="KW-0479">Metal-binding</keyword>
<reference evidence="9" key="1">
    <citation type="submission" date="2016-10" db="EMBL/GenBank/DDBJ databases">
        <authorList>
            <person name="Varghese N."/>
            <person name="Submissions S."/>
        </authorList>
    </citation>
    <scope>NUCLEOTIDE SEQUENCE [LARGE SCALE GENOMIC DNA]</scope>
    <source>
        <strain evidence="9">DSM 25157</strain>
    </source>
</reference>
<evidence type="ECO:0000313" key="9">
    <source>
        <dbReference type="Proteomes" id="UP000199002"/>
    </source>
</evidence>
<feature type="signal peptide" evidence="6">
    <location>
        <begin position="1"/>
        <end position="38"/>
    </location>
</feature>
<feature type="domain" description="Cytochrome c" evidence="7">
    <location>
        <begin position="311"/>
        <end position="419"/>
    </location>
</feature>
<dbReference type="GO" id="GO:0020037">
    <property type="term" value="F:heme binding"/>
    <property type="evidence" value="ECO:0007669"/>
    <property type="project" value="InterPro"/>
</dbReference>
<dbReference type="Gene3D" id="1.10.760.10">
    <property type="entry name" value="Cytochrome c-like domain"/>
    <property type="match status" value="1"/>
</dbReference>
<keyword evidence="3 4" id="KW-0408">Iron</keyword>
<dbReference type="RefSeq" id="WP_092697011.1">
    <property type="nucleotide sequence ID" value="NZ_CAXIQL010000054.1"/>
</dbReference>
<feature type="chain" id="PRO_5011616061" evidence="6">
    <location>
        <begin position="39"/>
        <end position="419"/>
    </location>
</feature>
<keyword evidence="6" id="KW-0732">Signal</keyword>
<protein>
    <submittedName>
        <fullName evidence="8">Cytochrome c</fullName>
    </submittedName>
</protein>
<dbReference type="InterPro" id="IPR051395">
    <property type="entry name" value="Cytochrome_c_Peroxidase/MauG"/>
</dbReference>
<keyword evidence="9" id="KW-1185">Reference proteome</keyword>
<gene>
    <name evidence="8" type="ORF">SAMN05421875_102267</name>
</gene>
<dbReference type="Proteomes" id="UP000199002">
    <property type="component" value="Unassembled WGS sequence"/>
</dbReference>
<dbReference type="PROSITE" id="PS51007">
    <property type="entry name" value="CYTC"/>
    <property type="match status" value="1"/>
</dbReference>
<evidence type="ECO:0000256" key="1">
    <source>
        <dbReference type="ARBA" id="ARBA00022617"/>
    </source>
</evidence>
<name>A0A1H3WGU7_9BURK</name>
<dbReference type="Pfam" id="PF21419">
    <property type="entry name" value="RoxA-like_Cyt-c"/>
    <property type="match status" value="1"/>
</dbReference>
<dbReference type="InterPro" id="IPR036909">
    <property type="entry name" value="Cyt_c-like_dom_sf"/>
</dbReference>
<accession>A0A1H3WGU7</accession>
<keyword evidence="1 4" id="KW-0349">Heme</keyword>
<dbReference type="PANTHER" id="PTHR30600">
    <property type="entry name" value="CYTOCHROME C PEROXIDASE-RELATED"/>
    <property type="match status" value="1"/>
</dbReference>
<sequence>MKHAPISLRAAQALRAANTLRLLRLAGPLGLVAAVAVACGGGSSTDSADATQAALVAQGRQIFRFDTFGDEAQWTDVLKMHDVINAAVDPVTALSVGLKVDAEALPAAVVAGIQNGSVDLQSPATTVALLKLNAVVGVKGVVETVNGVDRLVRVGITCALCHSTVDNSFSKGIGKRLDGWPNRDLNPGAIMALSPALDLAAKAALNSWGPGKFDPRHNVDGLSKPVVIPPAYGLAGIHRITFTGDGEDIAYWNRYVAVAEMGGQGTVIEPRLNLRITHGTDDLVSAKLPALQAYQLSLGAPPAPAGSFDPVAAERGRIVFEGGGKCAACHSGGSFTDANTRLHPPGDSMAEPETPSYASRSATRLYRTSPLKGVWQHAPYFHDGSAATLDDVAQAYNTRQSLGLSAQEVADLAQYLKSL</sequence>
<evidence type="ECO:0000259" key="7">
    <source>
        <dbReference type="PROSITE" id="PS51007"/>
    </source>
</evidence>
<dbReference type="GO" id="GO:0009055">
    <property type="term" value="F:electron transfer activity"/>
    <property type="evidence" value="ECO:0007669"/>
    <property type="project" value="InterPro"/>
</dbReference>
<organism evidence="8 9">
    <name type="scientific">Acidovorax soli</name>
    <dbReference type="NCBI Taxonomy" id="592050"/>
    <lineage>
        <taxon>Bacteria</taxon>
        <taxon>Pseudomonadati</taxon>
        <taxon>Pseudomonadota</taxon>
        <taxon>Betaproteobacteria</taxon>
        <taxon>Burkholderiales</taxon>
        <taxon>Comamonadaceae</taxon>
        <taxon>Acidovorax</taxon>
    </lineage>
</organism>
<dbReference type="PANTHER" id="PTHR30600:SF9">
    <property type="entry name" value="BLR7738 PROTEIN"/>
    <property type="match status" value="1"/>
</dbReference>